<accession>A0A2A6CX03</accession>
<proteinExistence type="predicted"/>
<protein>
    <submittedName>
        <fullName evidence="1">Uncharacterized protein</fullName>
    </submittedName>
</protein>
<organism evidence="1 2">
    <name type="scientific">Pristionchus pacificus</name>
    <name type="common">Parasitic nematode worm</name>
    <dbReference type="NCBI Taxonomy" id="54126"/>
    <lineage>
        <taxon>Eukaryota</taxon>
        <taxon>Metazoa</taxon>
        <taxon>Ecdysozoa</taxon>
        <taxon>Nematoda</taxon>
        <taxon>Chromadorea</taxon>
        <taxon>Rhabditida</taxon>
        <taxon>Rhabditina</taxon>
        <taxon>Diplogasteromorpha</taxon>
        <taxon>Diplogasteroidea</taxon>
        <taxon>Neodiplogasteridae</taxon>
        <taxon>Pristionchus</taxon>
    </lineage>
</organism>
<name>A0A2A6CX03_PRIPA</name>
<gene>
    <name evidence="1" type="primary">WBGene00274942</name>
</gene>
<accession>A0A8R1UNL5</accession>
<dbReference type="EnsemblMetazoa" id="PPA36573.1">
    <property type="protein sequence ID" value="PPA36573.1"/>
    <property type="gene ID" value="WBGene00274942"/>
</dbReference>
<evidence type="ECO:0000313" key="2">
    <source>
        <dbReference type="Proteomes" id="UP000005239"/>
    </source>
</evidence>
<reference evidence="1" key="2">
    <citation type="submission" date="2022-06" db="UniProtKB">
        <authorList>
            <consortium name="EnsemblMetazoa"/>
        </authorList>
    </citation>
    <scope>IDENTIFICATION</scope>
    <source>
        <strain evidence="1">PS312</strain>
    </source>
</reference>
<reference evidence="2" key="1">
    <citation type="journal article" date="2008" name="Nat. Genet.">
        <title>The Pristionchus pacificus genome provides a unique perspective on nematode lifestyle and parasitism.</title>
        <authorList>
            <person name="Dieterich C."/>
            <person name="Clifton S.W."/>
            <person name="Schuster L.N."/>
            <person name="Chinwalla A."/>
            <person name="Delehaunty K."/>
            <person name="Dinkelacker I."/>
            <person name="Fulton L."/>
            <person name="Fulton R."/>
            <person name="Godfrey J."/>
            <person name="Minx P."/>
            <person name="Mitreva M."/>
            <person name="Roeseler W."/>
            <person name="Tian H."/>
            <person name="Witte H."/>
            <person name="Yang S.P."/>
            <person name="Wilson R.K."/>
            <person name="Sommer R.J."/>
        </authorList>
    </citation>
    <scope>NUCLEOTIDE SEQUENCE [LARGE SCALE GENOMIC DNA]</scope>
    <source>
        <strain evidence="2">PS312</strain>
    </source>
</reference>
<dbReference type="AlphaFoldDB" id="A0A2A6CX03"/>
<evidence type="ECO:0000313" key="1">
    <source>
        <dbReference type="EnsemblMetazoa" id="PPA36573.1"/>
    </source>
</evidence>
<dbReference type="Proteomes" id="UP000005239">
    <property type="component" value="Unassembled WGS sequence"/>
</dbReference>
<keyword evidence="2" id="KW-1185">Reference proteome</keyword>
<sequence>MKIELRISRSATAALRDRNASKNFFCVPYIRFFLKVDVLCAHPDNGTSYFATFCEDRKIKKRCNGAKAGAKGFKWATFTHQFEMNPIGDAKLKVRQLVIFSLKVLLFIDNPAFQDQYNLNCTFSMKDEQWDTLDGLTCAGTVCVDVQEDTMNCPFLISKILSEVFARPVDAA</sequence>